<dbReference type="OrthoDB" id="5596698at2"/>
<dbReference type="RefSeq" id="WP_091822305.1">
    <property type="nucleotide sequence ID" value="NZ_FNRJ01000001.1"/>
</dbReference>
<feature type="transmembrane region" description="Helical" evidence="5">
    <location>
        <begin position="376"/>
        <end position="403"/>
    </location>
</feature>
<dbReference type="InterPro" id="IPR051533">
    <property type="entry name" value="WaaL-like"/>
</dbReference>
<evidence type="ECO:0000256" key="2">
    <source>
        <dbReference type="ARBA" id="ARBA00022692"/>
    </source>
</evidence>
<evidence type="ECO:0000256" key="5">
    <source>
        <dbReference type="SAM" id="Phobius"/>
    </source>
</evidence>
<dbReference type="AlphaFoldDB" id="A0A1H3Y9D6"/>
<feature type="transmembrane region" description="Helical" evidence="5">
    <location>
        <begin position="118"/>
        <end position="138"/>
    </location>
</feature>
<dbReference type="Pfam" id="PF11846">
    <property type="entry name" value="Wzy_C_2"/>
    <property type="match status" value="1"/>
</dbReference>
<dbReference type="EMBL" id="FNRJ01000001">
    <property type="protein sequence ID" value="SEA08216.1"/>
    <property type="molecule type" value="Genomic_DNA"/>
</dbReference>
<gene>
    <name evidence="8" type="ORF">SAMN02745729_101412</name>
</gene>
<organism evidence="8 9">
    <name type="scientific">Marinobacterium iners DSM 11526</name>
    <dbReference type="NCBI Taxonomy" id="1122198"/>
    <lineage>
        <taxon>Bacteria</taxon>
        <taxon>Pseudomonadati</taxon>
        <taxon>Pseudomonadota</taxon>
        <taxon>Gammaproteobacteria</taxon>
        <taxon>Oceanospirillales</taxon>
        <taxon>Oceanospirillaceae</taxon>
        <taxon>Marinobacterium</taxon>
    </lineage>
</organism>
<feature type="transmembrane region" description="Helical" evidence="5">
    <location>
        <begin position="88"/>
        <end position="106"/>
    </location>
</feature>
<feature type="domain" description="Virulence factor membrane-bound polymerase C-terminal" evidence="7">
    <location>
        <begin position="412"/>
        <end position="594"/>
    </location>
</feature>
<keyword evidence="4 5" id="KW-0472">Membrane</keyword>
<feature type="domain" description="O-antigen ligase-related" evidence="6">
    <location>
        <begin position="200"/>
        <end position="391"/>
    </location>
</feature>
<dbReference type="STRING" id="1122198.SAMN02745729_101412"/>
<comment type="subcellular location">
    <subcellularLocation>
        <location evidence="1">Membrane</location>
        <topology evidence="1">Multi-pass membrane protein</topology>
    </subcellularLocation>
</comment>
<evidence type="ECO:0000256" key="4">
    <source>
        <dbReference type="ARBA" id="ARBA00023136"/>
    </source>
</evidence>
<dbReference type="InterPro" id="IPR007016">
    <property type="entry name" value="O-antigen_ligase-rel_domated"/>
</dbReference>
<evidence type="ECO:0000259" key="6">
    <source>
        <dbReference type="Pfam" id="PF04932"/>
    </source>
</evidence>
<dbReference type="Proteomes" id="UP000242469">
    <property type="component" value="Unassembled WGS sequence"/>
</dbReference>
<protein>
    <submittedName>
        <fullName evidence="8">O-antigen ligase</fullName>
    </submittedName>
</protein>
<feature type="transmembrane region" description="Helical" evidence="5">
    <location>
        <begin position="434"/>
        <end position="450"/>
    </location>
</feature>
<feature type="transmembrane region" description="Helical" evidence="5">
    <location>
        <begin position="62"/>
        <end position="82"/>
    </location>
</feature>
<dbReference type="Pfam" id="PF04932">
    <property type="entry name" value="Wzy_C"/>
    <property type="match status" value="1"/>
</dbReference>
<dbReference type="PANTHER" id="PTHR37422">
    <property type="entry name" value="TEICHURONIC ACID BIOSYNTHESIS PROTEIN TUAE"/>
    <property type="match status" value="1"/>
</dbReference>
<evidence type="ECO:0000259" key="7">
    <source>
        <dbReference type="Pfam" id="PF11846"/>
    </source>
</evidence>
<keyword evidence="3 5" id="KW-1133">Transmembrane helix</keyword>
<reference evidence="9" key="1">
    <citation type="submission" date="2016-10" db="EMBL/GenBank/DDBJ databases">
        <authorList>
            <person name="Varghese N."/>
            <person name="Submissions S."/>
        </authorList>
    </citation>
    <scope>NUCLEOTIDE SEQUENCE [LARGE SCALE GENOMIC DNA]</scope>
    <source>
        <strain evidence="9">DSM 11526</strain>
    </source>
</reference>
<evidence type="ECO:0000313" key="9">
    <source>
        <dbReference type="Proteomes" id="UP000242469"/>
    </source>
</evidence>
<sequence length="604" mass="67183">MNKLFLILMALIAFLSLYFTPNTGYDPLLKEYNIWLWGVVAVVIISAAVKSVINRNLVLPKYYIWFLLLPLGLTAGTIVNGVPYPKDLLFRIGYVLSGVLFFISIYQFDLGRRTKENAVYIFVFATLLFSVVSVLQAIPGQILLGWIPHMTTPRIIGVFQQANVNVSAVLTGVLLSLFIMTTPGFSKRNAVLKLICVLTIMLGMAVVVSSGSRIGLLAAVLALPVLFLSRAKVLYRNKTTAAGAILALVVGVGVGMQDLTVLTKDIKLTEKGGGVPESMQLAALPDRIGMYASGGGGSTAFDRTLWKIQRLFQGEGDVRPHVYSVAFDVMSDKPFYGHGIGTFQSVFHERAAEYMAARDGKPLIGPNRYGHPHNELLLWGVEGGAIALLAILAVAVVIMTALFNLGWQRGGAMFALLVPIAVHTQVELPFYSSVYHWLLFIFIVYLTLSYKRPCAVRCEKTAVVMPVVFGMGVWSVLLVYFCITTIPVSRDINHFFMYKQLDMKKLEAAGDNLYFGEFATMLRLKVLLNQDLRNRTNHWTKEFIEWSEMYVKKEPETSTIHAIALAYRNLGLNRNALETLNRGLYLYPGNKKLSQLYHQILIGK</sequence>
<keyword evidence="9" id="KW-1185">Reference proteome</keyword>
<dbReference type="InterPro" id="IPR021797">
    <property type="entry name" value="Wzy_C_2"/>
</dbReference>
<keyword evidence="8" id="KW-0436">Ligase</keyword>
<feature type="transmembrane region" description="Helical" evidence="5">
    <location>
        <begin position="462"/>
        <end position="481"/>
    </location>
</feature>
<dbReference type="GO" id="GO:0016020">
    <property type="term" value="C:membrane"/>
    <property type="evidence" value="ECO:0007669"/>
    <property type="project" value="UniProtKB-SubCell"/>
</dbReference>
<feature type="transmembrane region" description="Helical" evidence="5">
    <location>
        <begin position="190"/>
        <end position="208"/>
    </location>
</feature>
<evidence type="ECO:0000313" key="8">
    <source>
        <dbReference type="EMBL" id="SEA08216.1"/>
    </source>
</evidence>
<evidence type="ECO:0000256" key="3">
    <source>
        <dbReference type="ARBA" id="ARBA00022989"/>
    </source>
</evidence>
<evidence type="ECO:0000256" key="1">
    <source>
        <dbReference type="ARBA" id="ARBA00004141"/>
    </source>
</evidence>
<proteinExistence type="predicted"/>
<feature type="transmembrane region" description="Helical" evidence="5">
    <location>
        <begin position="243"/>
        <end position="262"/>
    </location>
</feature>
<dbReference type="PANTHER" id="PTHR37422:SF13">
    <property type="entry name" value="LIPOPOLYSACCHARIDE BIOSYNTHESIS PROTEIN PA4999-RELATED"/>
    <property type="match status" value="1"/>
</dbReference>
<keyword evidence="2 5" id="KW-0812">Transmembrane</keyword>
<feature type="transmembrane region" description="Helical" evidence="5">
    <location>
        <begin position="158"/>
        <end position="178"/>
    </location>
</feature>
<dbReference type="GO" id="GO:0016874">
    <property type="term" value="F:ligase activity"/>
    <property type="evidence" value="ECO:0007669"/>
    <property type="project" value="UniProtKB-KW"/>
</dbReference>
<accession>A0A1H3Y9D6</accession>
<feature type="transmembrane region" description="Helical" evidence="5">
    <location>
        <begin position="214"/>
        <end position="231"/>
    </location>
</feature>
<feature type="transmembrane region" description="Helical" evidence="5">
    <location>
        <begin position="35"/>
        <end position="53"/>
    </location>
</feature>
<name>A0A1H3Y9D6_9GAMM</name>